<dbReference type="InterPro" id="IPR036388">
    <property type="entry name" value="WH-like_DNA-bd_sf"/>
</dbReference>
<dbReference type="InterPro" id="IPR016032">
    <property type="entry name" value="Sig_transdc_resp-reg_C-effctor"/>
</dbReference>
<accession>A0A521C4L3</accession>
<gene>
    <name evidence="3" type="ORF">SAMN06265379_102400</name>
</gene>
<evidence type="ECO:0000313" key="4">
    <source>
        <dbReference type="Proteomes" id="UP000319040"/>
    </source>
</evidence>
<feature type="domain" description="HTH luxR-type" evidence="2">
    <location>
        <begin position="877"/>
        <end position="934"/>
    </location>
</feature>
<dbReference type="EMBL" id="FXTB01000002">
    <property type="protein sequence ID" value="SMO54426.1"/>
    <property type="molecule type" value="Genomic_DNA"/>
</dbReference>
<dbReference type="Gene3D" id="2.130.10.10">
    <property type="entry name" value="YVTN repeat-like/Quinoprotein amine dehydrogenase"/>
    <property type="match status" value="2"/>
</dbReference>
<evidence type="ECO:0000256" key="1">
    <source>
        <dbReference type="SAM" id="Phobius"/>
    </source>
</evidence>
<name>A0A521C4L3_SACCC</name>
<dbReference type="RefSeq" id="WP_185957474.1">
    <property type="nucleotide sequence ID" value="NZ_FXTB01000002.1"/>
</dbReference>
<dbReference type="Gene3D" id="2.60.40.10">
    <property type="entry name" value="Immunoglobulins"/>
    <property type="match status" value="1"/>
</dbReference>
<dbReference type="GO" id="GO:0003677">
    <property type="term" value="F:DNA binding"/>
    <property type="evidence" value="ECO:0007669"/>
    <property type="project" value="InterPro"/>
</dbReference>
<keyword evidence="4" id="KW-1185">Reference proteome</keyword>
<keyword evidence="1" id="KW-0472">Membrane</keyword>
<dbReference type="InterPro" id="IPR015943">
    <property type="entry name" value="WD40/YVTN_repeat-like_dom_sf"/>
</dbReference>
<evidence type="ECO:0000259" key="2">
    <source>
        <dbReference type="SMART" id="SM00421"/>
    </source>
</evidence>
<proteinExistence type="predicted"/>
<dbReference type="SUPFAM" id="SSF46894">
    <property type="entry name" value="C-terminal effector domain of the bipartite response regulators"/>
    <property type="match status" value="1"/>
</dbReference>
<dbReference type="InterPro" id="IPR000792">
    <property type="entry name" value="Tscrpt_reg_LuxR_C"/>
</dbReference>
<dbReference type="AlphaFoldDB" id="A0A521C4L3"/>
<keyword evidence="1" id="KW-1133">Transmembrane helix</keyword>
<dbReference type="GO" id="GO:0006355">
    <property type="term" value="P:regulation of DNA-templated transcription"/>
    <property type="evidence" value="ECO:0007669"/>
    <property type="project" value="InterPro"/>
</dbReference>
<reference evidence="3 4" key="1">
    <citation type="submission" date="2017-05" db="EMBL/GenBank/DDBJ databases">
        <authorList>
            <person name="Varghese N."/>
            <person name="Submissions S."/>
        </authorList>
    </citation>
    <scope>NUCLEOTIDE SEQUENCE [LARGE SCALE GENOMIC DNA]</scope>
    <source>
        <strain evidence="3 4">DSM 27040</strain>
    </source>
</reference>
<dbReference type="SUPFAM" id="SSF63829">
    <property type="entry name" value="Calcium-dependent phosphotriesterase"/>
    <property type="match status" value="2"/>
</dbReference>
<dbReference type="InterPro" id="IPR013783">
    <property type="entry name" value="Ig-like_fold"/>
</dbReference>
<dbReference type="Proteomes" id="UP000319040">
    <property type="component" value="Unassembled WGS sequence"/>
</dbReference>
<dbReference type="Pfam" id="PF00196">
    <property type="entry name" value="GerE"/>
    <property type="match status" value="1"/>
</dbReference>
<evidence type="ECO:0000313" key="3">
    <source>
        <dbReference type="EMBL" id="SMO54426.1"/>
    </source>
</evidence>
<dbReference type="SMART" id="SM00421">
    <property type="entry name" value="HTH_LUXR"/>
    <property type="match status" value="1"/>
</dbReference>
<dbReference type="Gene3D" id="1.10.10.10">
    <property type="entry name" value="Winged helix-like DNA-binding domain superfamily/Winged helix DNA-binding domain"/>
    <property type="match status" value="1"/>
</dbReference>
<protein>
    <submittedName>
        <fullName evidence="3">Regulatory protein, luxR family</fullName>
    </submittedName>
</protein>
<organism evidence="3 4">
    <name type="scientific">Saccharicrinis carchari</name>
    <dbReference type="NCBI Taxonomy" id="1168039"/>
    <lineage>
        <taxon>Bacteria</taxon>
        <taxon>Pseudomonadati</taxon>
        <taxon>Bacteroidota</taxon>
        <taxon>Bacteroidia</taxon>
        <taxon>Marinilabiliales</taxon>
        <taxon>Marinilabiliaceae</taxon>
        <taxon>Saccharicrinis</taxon>
    </lineage>
</organism>
<keyword evidence="1" id="KW-0812">Transmembrane</keyword>
<sequence>MIKQVTVILLLLHVCMLSWANSGILNFTKKEYRAASQNWSVAFDSNNIAYFGNGTGLLEFDGLAWHLHPSANNTIIRTVAKGDSNRIFTAGYRELGYWERDSYNTLQYQSLTSLVDSHFSSNEEFWNILVSGDKVYFQSFSGIYIYQAGTFRVIKPGGFINYATTSGGDVYVAIQDRGIYKVIENQLMPFVETAFFVNKNVRFFAESTKAGYFLLGTESNGLFIYNSLNGKITVYAAHLKNYFIENKINRGLLTPSGIVVLGTILNGIIAIDTDQQLVFAHNKDDGLQSNTVLGMAQDAEENIWLALDRGIDFVSFPDKKAYRIVPIEKLGAVYTAALFNGDLYIGTNQGLYKKSWPGHETDFTLIPNTQTQVWDCKLLGDRLFVGHNSGTFVIDDQSVKMISEQAGGYSIIPHPTQKDKLIQSTYAHLELYSYEKGAWEFSNTIKGFNNLIRFIEFDHQNNLWASHLYDGLYKLRLNSTLDSVVNVQAYTIHQQDATNKINARVFKIEGRLVFTTGDLLYTYNDLNDSIIPYTFLNEQLGEFTSSYRIVKGPDHRYWFISNSKIGCFEITPGNVRLIKEYPVRLFDNLLVPHHENLAVLDDKNVLVCLENGYALLNTDSSTGDDHIGKYSPWLKHVKIQNKNGKTRILPTQNDIVTLPYNFNNIQVQYAFPILNDEPVELQYKISGLQNNWSTLTDKSTLEINRIPQGDYRLSVKVVNLWDKSSQVHHLALRVKPPWYQSFPALVIYAAILLILAFVSKKITVRKVKLKESHAREEKEREIIKLRNENLMSELSFKSQQLANSTMGIIKKNEFLISLKKKIRHQKENLGNRYPDKYYQDLISKIDQNISGDDDWQLFDTNFQQAHKEFFTEMKKAYSNLTSNDLRLCAFLRMNLTSKEIAPLLGISVRGVENHRYRLRKKLGLASDENLTDYILMK</sequence>
<feature type="transmembrane region" description="Helical" evidence="1">
    <location>
        <begin position="738"/>
        <end position="758"/>
    </location>
</feature>